<sequence>MRRECQDVHPIPTDHWQVSIVVLRDDSGKRMEVVARSEEINEYPGFDGAFDATYSMARFAGIHQRTVVVPDVQSKRVPFVFPEKQLESGTLRSKMVIPIVVPNPDSDRHVFVGAVSVSSDRRHHFGDRHKAVLEDALEPMLSLLRLIMRAEKCRLQL</sequence>
<protein>
    <recommendedName>
        <fullName evidence="3">GAF domain-containing protein</fullName>
    </recommendedName>
</protein>
<dbReference type="Gene3D" id="3.30.450.40">
    <property type="match status" value="1"/>
</dbReference>
<dbReference type="KEGG" id="pnd:Pla175_12960"/>
<evidence type="ECO:0008006" key="3">
    <source>
        <dbReference type="Google" id="ProtNLM"/>
    </source>
</evidence>
<dbReference type="Proteomes" id="UP000317429">
    <property type="component" value="Chromosome"/>
</dbReference>
<gene>
    <name evidence="1" type="ORF">Pla175_12960</name>
</gene>
<organism evidence="1 2">
    <name type="scientific">Pirellulimonas nuda</name>
    <dbReference type="NCBI Taxonomy" id="2528009"/>
    <lineage>
        <taxon>Bacteria</taxon>
        <taxon>Pseudomonadati</taxon>
        <taxon>Planctomycetota</taxon>
        <taxon>Planctomycetia</taxon>
        <taxon>Pirellulales</taxon>
        <taxon>Lacipirellulaceae</taxon>
        <taxon>Pirellulimonas</taxon>
    </lineage>
</organism>
<dbReference type="AlphaFoldDB" id="A0A518D8X1"/>
<dbReference type="EMBL" id="CP036291">
    <property type="protein sequence ID" value="QDU87929.1"/>
    <property type="molecule type" value="Genomic_DNA"/>
</dbReference>
<proteinExistence type="predicted"/>
<accession>A0A518D8X1</accession>
<keyword evidence="2" id="KW-1185">Reference proteome</keyword>
<name>A0A518D8X1_9BACT</name>
<evidence type="ECO:0000313" key="2">
    <source>
        <dbReference type="Proteomes" id="UP000317429"/>
    </source>
</evidence>
<dbReference type="SUPFAM" id="SSF55781">
    <property type="entry name" value="GAF domain-like"/>
    <property type="match status" value="1"/>
</dbReference>
<reference evidence="1 2" key="1">
    <citation type="submission" date="2019-02" db="EMBL/GenBank/DDBJ databases">
        <title>Deep-cultivation of Planctomycetes and their phenomic and genomic characterization uncovers novel biology.</title>
        <authorList>
            <person name="Wiegand S."/>
            <person name="Jogler M."/>
            <person name="Boedeker C."/>
            <person name="Pinto D."/>
            <person name="Vollmers J."/>
            <person name="Rivas-Marin E."/>
            <person name="Kohn T."/>
            <person name="Peeters S.H."/>
            <person name="Heuer A."/>
            <person name="Rast P."/>
            <person name="Oberbeckmann S."/>
            <person name="Bunk B."/>
            <person name="Jeske O."/>
            <person name="Meyerdierks A."/>
            <person name="Storesund J.E."/>
            <person name="Kallscheuer N."/>
            <person name="Luecker S."/>
            <person name="Lage O.M."/>
            <person name="Pohl T."/>
            <person name="Merkel B.J."/>
            <person name="Hornburger P."/>
            <person name="Mueller R.-W."/>
            <person name="Bruemmer F."/>
            <person name="Labrenz M."/>
            <person name="Spormann A.M."/>
            <person name="Op den Camp H."/>
            <person name="Overmann J."/>
            <person name="Amann R."/>
            <person name="Jetten M.S.M."/>
            <person name="Mascher T."/>
            <person name="Medema M.H."/>
            <person name="Devos D.P."/>
            <person name="Kaster A.-K."/>
            <person name="Ovreas L."/>
            <person name="Rohde M."/>
            <person name="Galperin M.Y."/>
            <person name="Jogler C."/>
        </authorList>
    </citation>
    <scope>NUCLEOTIDE SEQUENCE [LARGE SCALE GENOMIC DNA]</scope>
    <source>
        <strain evidence="1 2">Pla175</strain>
    </source>
</reference>
<evidence type="ECO:0000313" key="1">
    <source>
        <dbReference type="EMBL" id="QDU87929.1"/>
    </source>
</evidence>
<dbReference type="InterPro" id="IPR029016">
    <property type="entry name" value="GAF-like_dom_sf"/>
</dbReference>